<feature type="compositionally biased region" description="Acidic residues" evidence="7">
    <location>
        <begin position="1431"/>
        <end position="1444"/>
    </location>
</feature>
<reference evidence="10" key="1">
    <citation type="submission" date="2020-06" db="EMBL/GenBank/DDBJ databases">
        <authorList>
            <consortium name="Plant Systems Biology data submission"/>
        </authorList>
    </citation>
    <scope>NUCLEOTIDE SEQUENCE</scope>
    <source>
        <strain evidence="10">D6</strain>
    </source>
</reference>
<evidence type="ECO:0000259" key="9">
    <source>
        <dbReference type="PROSITE" id="PS50125"/>
    </source>
</evidence>
<dbReference type="Gene3D" id="1.10.1300.10">
    <property type="entry name" value="3'5'-cyclic nucleotide phosphodiesterase, catalytic domain"/>
    <property type="match status" value="2"/>
</dbReference>
<keyword evidence="3" id="KW-0547">Nucleotide-binding</keyword>
<dbReference type="InterPro" id="IPR036971">
    <property type="entry name" value="PDEase_catalytic_dom_sf"/>
</dbReference>
<dbReference type="InterPro" id="IPR002073">
    <property type="entry name" value="PDEase_catalytic_dom"/>
</dbReference>
<dbReference type="Gene3D" id="3.30.70.1230">
    <property type="entry name" value="Nucleotide cyclase"/>
    <property type="match status" value="1"/>
</dbReference>
<feature type="transmembrane region" description="Helical" evidence="8">
    <location>
        <begin position="1023"/>
        <end position="1042"/>
    </location>
</feature>
<dbReference type="Pfam" id="PF00233">
    <property type="entry name" value="PDEase_I"/>
    <property type="match status" value="1"/>
</dbReference>
<feature type="region of interest" description="Disordered" evidence="7">
    <location>
        <begin position="13"/>
        <end position="39"/>
    </location>
</feature>
<dbReference type="GO" id="GO:0000166">
    <property type="term" value="F:nucleotide binding"/>
    <property type="evidence" value="ECO:0007669"/>
    <property type="project" value="UniProtKB-KW"/>
</dbReference>
<dbReference type="PANTHER" id="PTHR11920">
    <property type="entry name" value="GUANYLYL CYCLASE"/>
    <property type="match status" value="1"/>
</dbReference>
<name>A0A9N8DZM0_9STRA</name>
<dbReference type="InterPro" id="IPR029787">
    <property type="entry name" value="Nucleotide_cyclase"/>
</dbReference>
<dbReference type="GO" id="GO:0005886">
    <property type="term" value="C:plasma membrane"/>
    <property type="evidence" value="ECO:0007669"/>
    <property type="project" value="TreeGrafter"/>
</dbReference>
<proteinExistence type="predicted"/>
<feature type="transmembrane region" description="Helical" evidence="8">
    <location>
        <begin position="1126"/>
        <end position="1145"/>
    </location>
</feature>
<keyword evidence="5 8" id="KW-0472">Membrane</keyword>
<feature type="domain" description="Guanylate cyclase" evidence="9">
    <location>
        <begin position="465"/>
        <end position="599"/>
    </location>
</feature>
<dbReference type="PANTHER" id="PTHR11920:SF335">
    <property type="entry name" value="GUANYLATE CYCLASE"/>
    <property type="match status" value="1"/>
</dbReference>
<dbReference type="GO" id="GO:0004114">
    <property type="term" value="F:3',5'-cyclic-nucleotide phosphodiesterase activity"/>
    <property type="evidence" value="ECO:0007669"/>
    <property type="project" value="InterPro"/>
</dbReference>
<dbReference type="GO" id="GO:0001653">
    <property type="term" value="F:peptide receptor activity"/>
    <property type="evidence" value="ECO:0007669"/>
    <property type="project" value="TreeGrafter"/>
</dbReference>
<comment type="caution">
    <text evidence="10">The sequence shown here is derived from an EMBL/GenBank/DDBJ whole genome shotgun (WGS) entry which is preliminary data.</text>
</comment>
<evidence type="ECO:0000256" key="2">
    <source>
        <dbReference type="ARBA" id="ARBA00022692"/>
    </source>
</evidence>
<organism evidence="10 11">
    <name type="scientific">Seminavis robusta</name>
    <dbReference type="NCBI Taxonomy" id="568900"/>
    <lineage>
        <taxon>Eukaryota</taxon>
        <taxon>Sar</taxon>
        <taxon>Stramenopiles</taxon>
        <taxon>Ochrophyta</taxon>
        <taxon>Bacillariophyta</taxon>
        <taxon>Bacillariophyceae</taxon>
        <taxon>Bacillariophycidae</taxon>
        <taxon>Naviculales</taxon>
        <taxon>Naviculaceae</taxon>
        <taxon>Seminavis</taxon>
    </lineage>
</organism>
<dbReference type="OrthoDB" id="1890790at2759"/>
<dbReference type="GO" id="GO:0007168">
    <property type="term" value="P:receptor guanylyl cyclase signaling pathway"/>
    <property type="evidence" value="ECO:0007669"/>
    <property type="project" value="TreeGrafter"/>
</dbReference>
<dbReference type="InterPro" id="IPR001054">
    <property type="entry name" value="A/G_cyclase"/>
</dbReference>
<evidence type="ECO:0000256" key="7">
    <source>
        <dbReference type="SAM" id="MobiDB-lite"/>
    </source>
</evidence>
<keyword evidence="2 8" id="KW-0812">Transmembrane</keyword>
<feature type="transmembrane region" description="Helical" evidence="8">
    <location>
        <begin position="1054"/>
        <end position="1075"/>
    </location>
</feature>
<evidence type="ECO:0000256" key="8">
    <source>
        <dbReference type="SAM" id="Phobius"/>
    </source>
</evidence>
<dbReference type="CDD" id="cd07302">
    <property type="entry name" value="CHD"/>
    <property type="match status" value="1"/>
</dbReference>
<dbReference type="GO" id="GO:0004383">
    <property type="term" value="F:guanylate cyclase activity"/>
    <property type="evidence" value="ECO:0007669"/>
    <property type="project" value="TreeGrafter"/>
</dbReference>
<dbReference type="GO" id="GO:0035556">
    <property type="term" value="P:intracellular signal transduction"/>
    <property type="evidence" value="ECO:0007669"/>
    <property type="project" value="InterPro"/>
</dbReference>
<evidence type="ECO:0000256" key="3">
    <source>
        <dbReference type="ARBA" id="ARBA00022741"/>
    </source>
</evidence>
<dbReference type="Proteomes" id="UP001153069">
    <property type="component" value="Unassembled WGS sequence"/>
</dbReference>
<keyword evidence="4 8" id="KW-1133">Transmembrane helix</keyword>
<evidence type="ECO:0000256" key="6">
    <source>
        <dbReference type="ARBA" id="ARBA00023239"/>
    </source>
</evidence>
<evidence type="ECO:0000313" key="11">
    <source>
        <dbReference type="Proteomes" id="UP001153069"/>
    </source>
</evidence>
<dbReference type="EMBL" id="CAICTM010000503">
    <property type="protein sequence ID" value="CAB9511817.1"/>
    <property type="molecule type" value="Genomic_DNA"/>
</dbReference>
<dbReference type="PROSITE" id="PS50125">
    <property type="entry name" value="GUANYLATE_CYCLASE_2"/>
    <property type="match status" value="1"/>
</dbReference>
<dbReference type="SUPFAM" id="SSF109604">
    <property type="entry name" value="HD-domain/PDEase-like"/>
    <property type="match status" value="2"/>
</dbReference>
<keyword evidence="10" id="KW-0675">Receptor</keyword>
<evidence type="ECO:0000256" key="4">
    <source>
        <dbReference type="ARBA" id="ARBA00022989"/>
    </source>
</evidence>
<comment type="subcellular location">
    <subcellularLocation>
        <location evidence="1">Membrane</location>
    </subcellularLocation>
</comment>
<dbReference type="InterPro" id="IPR050401">
    <property type="entry name" value="Cyclic_nucleotide_synthase"/>
</dbReference>
<keyword evidence="11" id="KW-1185">Reference proteome</keyword>
<feature type="region of interest" description="Disordered" evidence="7">
    <location>
        <begin position="1416"/>
        <end position="1469"/>
    </location>
</feature>
<keyword evidence="6" id="KW-0456">Lyase</keyword>
<dbReference type="Pfam" id="PF00211">
    <property type="entry name" value="Guanylate_cyc"/>
    <property type="match status" value="1"/>
</dbReference>
<gene>
    <name evidence="10" type="ORF">SEMRO_504_G156060.1</name>
</gene>
<accession>A0A9N8DZM0</accession>
<feature type="transmembrane region" description="Helical" evidence="8">
    <location>
        <begin position="1151"/>
        <end position="1169"/>
    </location>
</feature>
<evidence type="ECO:0000256" key="5">
    <source>
        <dbReference type="ARBA" id="ARBA00023136"/>
    </source>
</evidence>
<dbReference type="SUPFAM" id="SSF55073">
    <property type="entry name" value="Nucleotide cyclase"/>
    <property type="match status" value="1"/>
</dbReference>
<evidence type="ECO:0000256" key="1">
    <source>
        <dbReference type="ARBA" id="ARBA00004370"/>
    </source>
</evidence>
<feature type="transmembrane region" description="Helical" evidence="8">
    <location>
        <begin position="982"/>
        <end position="1003"/>
    </location>
</feature>
<evidence type="ECO:0000313" key="10">
    <source>
        <dbReference type="EMBL" id="CAB9511817.1"/>
    </source>
</evidence>
<dbReference type="GO" id="GO:0004016">
    <property type="term" value="F:adenylate cyclase activity"/>
    <property type="evidence" value="ECO:0007669"/>
    <property type="project" value="TreeGrafter"/>
</dbReference>
<dbReference type="SMART" id="SM00044">
    <property type="entry name" value="CYCc"/>
    <property type="match status" value="1"/>
</dbReference>
<sequence length="1469" mass="166015">MASVYNILAMTDSDPTGDVPCDGNGNPEGTAPGTSSSSEPKKLLLKFPLVACLMALAAVYLMVQDASHQGFARDFENVATNIQDAFFYEKHLKSHALQNAAATALSLLLAQPRAVAKSPKKLIRVLQALEEEDHQTFQDRIAAMQLSARIDRLTLHPLATDDEEEAPPLEHTCPQGHRKIREHAIRVLQKSGVPVTTETWVRPGETGLDLKSTVLFPIATPAPEDHVLGAVAADIVWADFFHPATFQSEAYEGMILAFENTLGQAFSFRVEGGRLVYLGKRLQLDKYLKDMVVVSNFTDFVRPGGNSNTTQDFGYCGCQFRLRVYPSAEMYQAHAASWPRMLITGTILTLLTLFLSFLAYDLHVTMRHNTVSQESKRFYTIVGSLFPRVVLDRVVQEAVGVDQQDVVASNWSPSAKAAPADKSEVAFSKKHAYLADCHVPVQETSQIISDITKTHPIYNPFPHTTISFMDVVGFTSWCSERDPEQVFKLLETAYQAFDEIANRLNVFKIETVGDCYVAVTGVPEFQQEHCLIMVRFVYEAMVTFIRLVKALEVSLGPGTADLSIRAGIHSGPVIAGVIRQKVFRFQLVGDTMNVASRMETTGIPGRIQLSQDSASLLKVAGKGSWLVQRDEVISVKGKGAMTTYWVKVSPDEARLVNPPSDRSTTQADMDGSFRVQDYESKGVNHERLIDWNTEVLLDLLRKVVARRRAIDRRHGKNLAQDYSRDTSKVEYKKYVAHRSLVNHVAESIPFASYEEGLEQEDPSKVILGRKVVAQVREYVEECASLYNDVAFHNYEHASHVVLSANNLLGQIITPDQGGFQKLETNANGGSKISREFHDRTYGISCDPLMHFAAVQAAMIHDVAHLGVTNKQLMKINKEMAARYDGKSIAEQHSLVLSMHVFANDKYKDLREMLLANDPEETKRYYKFMISSVLATDIADQELKGIRQMRWDDAFEDEKTSKQARDRLQIDEFYLGELNRIEWHFRVAAFVCAILWFVLVNVAYHLTPDDQIVVLEGWERKAEIVAFCFIAVSYMYNAVPYLVKVFDPHAEPMTGAVVGVVAIKTFALVTNGVMAFGCKVPVLIDPVLGTRVHLLRMCEWGPMAFLIYFVSDGVDVPNKELGLKSKYFFALCQGVSTSIGYLFPFAPNATVWGFELFFSVALYLTIYPHLQYKRRAFSKLERGVSADDQEIYDRSQESLKFLETLWVTWSRVVFLFLLEGFGPMVSPKFNFARTEGFGVGWMAFIDCYPKMQYVDHITNLHKIVFDTRARSARQQKEQIRLKQLSNKKATILFEYIIQASDVAHCMQHWGIYMKYNGRLFEEQYRAYLQGHTEDDPRPGWYKGEIWFFENYIIPLARKLCDSGCFGVAGYEYLRSATANLHEWKLKGEEVTAKMIERCESKLGTNRTFWDKQFDNKRKGMKKSGNETSFTDTEPETESDSQEEEGRESMSPRVRVPLFDLHGQVRKKGGE</sequence>
<protein>
    <submittedName>
        <fullName evidence="10">Receptor-type guanylate cyclase gcy</fullName>
    </submittedName>
</protein>